<reference evidence="2 3" key="1">
    <citation type="journal article" date="2011" name="PLoS Pathog.">
        <title>Dynamic evolution of pathogenicity revealed by sequencing and comparative genomics of 19 Pseudomonas syringae isolates.</title>
        <authorList>
            <person name="Baltrus D.A."/>
            <person name="Nishimura M.T."/>
            <person name="Romanchuk A."/>
            <person name="Chang J.H."/>
            <person name="Mukhtar M.S."/>
            <person name="Cherkis K."/>
            <person name="Roach J."/>
            <person name="Grant S.R."/>
            <person name="Jones C.D."/>
            <person name="Dangl J.L."/>
        </authorList>
    </citation>
    <scope>NUCLEOTIDE SEQUENCE [LARGE SCALE GENOMIC DNA]</scope>
    <source>
        <strain evidence="2 3">301020</strain>
    </source>
</reference>
<accession>A0A656GA60</accession>
<evidence type="ECO:0000313" key="3">
    <source>
        <dbReference type="Proteomes" id="UP000003465"/>
    </source>
</evidence>
<evidence type="ECO:0000313" key="2">
    <source>
        <dbReference type="EMBL" id="EGH22451.1"/>
    </source>
</evidence>
<gene>
    <name evidence="2" type="ORF">PSYMO_13489</name>
</gene>
<proteinExistence type="predicted"/>
<name>A0A656GA60_PSEA0</name>
<dbReference type="EMBL" id="AEAG01000520">
    <property type="protein sequence ID" value="EGH22451.1"/>
    <property type="molecule type" value="Genomic_DNA"/>
</dbReference>
<dbReference type="Proteomes" id="UP000003465">
    <property type="component" value="Unassembled WGS sequence"/>
</dbReference>
<protein>
    <submittedName>
        <fullName evidence="2">TonB protein</fullName>
    </submittedName>
</protein>
<keyword evidence="1" id="KW-0472">Membrane</keyword>
<comment type="caution">
    <text evidence="2">The sequence shown here is derived from an EMBL/GenBank/DDBJ whole genome shotgun (WGS) entry which is preliminary data.</text>
</comment>
<evidence type="ECO:0000256" key="1">
    <source>
        <dbReference type="SAM" id="Phobius"/>
    </source>
</evidence>
<sequence length="80" mass="8482">MNTLALDYHPPRREWVNGPWLRSNGLAAAIALALHGVLLGGLMFGWSPHEAPPAQSRTLTTQLVILPPAPEPVPVAAASV</sequence>
<dbReference type="AlphaFoldDB" id="A0A656GA60"/>
<organism evidence="2 3">
    <name type="scientific">Pseudomonas amygdali pv. mori str. 301020</name>
    <dbReference type="NCBI Taxonomy" id="629261"/>
    <lineage>
        <taxon>Bacteria</taxon>
        <taxon>Pseudomonadati</taxon>
        <taxon>Pseudomonadota</taxon>
        <taxon>Gammaproteobacteria</taxon>
        <taxon>Pseudomonadales</taxon>
        <taxon>Pseudomonadaceae</taxon>
        <taxon>Pseudomonas</taxon>
        <taxon>Pseudomonas amygdali</taxon>
    </lineage>
</organism>
<feature type="transmembrane region" description="Helical" evidence="1">
    <location>
        <begin position="25"/>
        <end position="47"/>
    </location>
</feature>
<keyword evidence="1" id="KW-0812">Transmembrane</keyword>
<keyword evidence="1" id="KW-1133">Transmembrane helix</keyword>
<feature type="non-terminal residue" evidence="2">
    <location>
        <position position="80"/>
    </location>
</feature>